<dbReference type="AlphaFoldDB" id="A0A2H4VTA9"/>
<dbReference type="InterPro" id="IPR008173">
    <property type="entry name" value="Adenylyl_cyclase_CyaB"/>
</dbReference>
<dbReference type="GeneID" id="35123803"/>
<dbReference type="EMBL" id="CP017768">
    <property type="protein sequence ID" value="AUB61260.1"/>
    <property type="molecule type" value="Genomic_DNA"/>
</dbReference>
<dbReference type="Proteomes" id="UP000232631">
    <property type="component" value="Chromosome"/>
</dbReference>
<evidence type="ECO:0000313" key="3">
    <source>
        <dbReference type="EMBL" id="AUB61260.1"/>
    </source>
</evidence>
<evidence type="ECO:0000313" key="5">
    <source>
        <dbReference type="Proteomes" id="UP000232631"/>
    </source>
</evidence>
<dbReference type="OrthoDB" id="46040at2157"/>
<reference evidence="5 6" key="1">
    <citation type="submission" date="2016-10" db="EMBL/GenBank/DDBJ databases">
        <title>Comparative genomics between deep and shallow subseafloor isolates.</title>
        <authorList>
            <person name="Ishii S."/>
            <person name="Miller J.R."/>
            <person name="Sutton G."/>
            <person name="Suzuki S."/>
            <person name="Methe B."/>
            <person name="Inagaki F."/>
            <person name="Imachi H."/>
        </authorList>
    </citation>
    <scope>NUCLEOTIDE SEQUENCE [LARGE SCALE GENOMIC DNA]</scope>
    <source>
        <strain evidence="3 5">A8p</strain>
        <strain evidence="2 6">MO-MB1</strain>
    </source>
</reference>
<dbReference type="PANTHER" id="PTHR21028:SF2">
    <property type="entry name" value="CYTH DOMAIN-CONTAINING PROTEIN"/>
    <property type="match status" value="1"/>
</dbReference>
<dbReference type="PANTHER" id="PTHR21028">
    <property type="entry name" value="SI:CH211-156B7.4"/>
    <property type="match status" value="1"/>
</dbReference>
<evidence type="ECO:0000313" key="6">
    <source>
        <dbReference type="Proteomes" id="UP000232806"/>
    </source>
</evidence>
<feature type="domain" description="CYTH" evidence="1">
    <location>
        <begin position="1"/>
        <end position="179"/>
    </location>
</feature>
<evidence type="ECO:0000313" key="4">
    <source>
        <dbReference type="EMBL" id="NMO09719.1"/>
    </source>
</evidence>
<dbReference type="Pfam" id="PF01928">
    <property type="entry name" value="CYTH"/>
    <property type="match status" value="1"/>
</dbReference>
<evidence type="ECO:0000313" key="7">
    <source>
        <dbReference type="Proteomes" id="UP000591058"/>
    </source>
</evidence>
<dbReference type="Proteomes" id="UP000232806">
    <property type="component" value="Chromosome"/>
</dbReference>
<dbReference type="EMBL" id="CP017766">
    <property type="protein sequence ID" value="AUB54892.1"/>
    <property type="molecule type" value="Genomic_DNA"/>
</dbReference>
<reference evidence="4 7" key="2">
    <citation type="submission" date="2020-04" db="EMBL/GenBank/DDBJ databases">
        <title>Draft genome of Methanobacterium subterraneum isolated from animal feces.</title>
        <authorList>
            <person name="Ouboter H.T."/>
            <person name="Berger S."/>
            <person name="Gungor E."/>
            <person name="Jetten M.S.M."/>
            <person name="Welte C.U."/>
        </authorList>
    </citation>
    <scope>NUCLEOTIDE SEQUENCE [LARGE SCALE GENOMIC DNA]</scope>
    <source>
        <strain evidence="4">HO_2020</strain>
    </source>
</reference>
<organism evidence="3 5">
    <name type="scientific">Methanobacterium subterraneum</name>
    <dbReference type="NCBI Taxonomy" id="59277"/>
    <lineage>
        <taxon>Archaea</taxon>
        <taxon>Methanobacteriati</taxon>
        <taxon>Methanobacteriota</taxon>
        <taxon>Methanomada group</taxon>
        <taxon>Methanobacteria</taxon>
        <taxon>Methanobacteriales</taxon>
        <taxon>Methanobacteriaceae</taxon>
        <taxon>Methanobacterium</taxon>
    </lineage>
</organism>
<accession>A0A2H4V9X0</accession>
<dbReference type="PROSITE" id="PS51707">
    <property type="entry name" value="CYTH"/>
    <property type="match status" value="1"/>
</dbReference>
<dbReference type="Proteomes" id="UP000591058">
    <property type="component" value="Unassembled WGS sequence"/>
</dbReference>
<proteinExistence type="predicted"/>
<dbReference type="NCBIfam" id="TIGR00318">
    <property type="entry name" value="cyaB"/>
    <property type="match status" value="1"/>
</dbReference>
<dbReference type="SMART" id="SM01118">
    <property type="entry name" value="CYTH"/>
    <property type="match status" value="1"/>
</dbReference>
<dbReference type="EMBL" id="JABBYL010000027">
    <property type="protein sequence ID" value="NMO09719.1"/>
    <property type="molecule type" value="Genomic_DNA"/>
</dbReference>
<sequence length="180" mass="20947">MIEVEVKAHVPQDKGVLEEKLIEIGARRVKEEFQEDLYFNAPHRDFAKTDEALRIRKVMDETSKKIFITYKGAKMDEISKTRKEVEVGVEDSLKVADIFQSLSFRPVATVKKNRIIYTLEDLIITLDEVHGVGRFMEIEKEMEEGKDTQEALDEIFATYSKIGIEDGFERRSYLELMEIH</sequence>
<evidence type="ECO:0000313" key="2">
    <source>
        <dbReference type="EMBL" id="AUB54892.1"/>
    </source>
</evidence>
<keyword evidence="5" id="KW-1185">Reference proteome</keyword>
<dbReference type="InterPro" id="IPR033469">
    <property type="entry name" value="CYTH-like_dom_sf"/>
</dbReference>
<dbReference type="CDD" id="cd07890">
    <property type="entry name" value="CYTH-like_AC_IV-like"/>
    <property type="match status" value="1"/>
</dbReference>
<dbReference type="Gene3D" id="2.40.320.10">
    <property type="entry name" value="Hypothetical Protein Pfu-838710-001"/>
    <property type="match status" value="1"/>
</dbReference>
<dbReference type="SUPFAM" id="SSF55154">
    <property type="entry name" value="CYTH-like phosphatases"/>
    <property type="match status" value="1"/>
</dbReference>
<dbReference type="KEGG" id="msub:BK009_11620"/>
<name>A0A2H4VTA9_9EURY</name>
<protein>
    <submittedName>
        <fullName evidence="3 4">Adenylate cyclase</fullName>
    </submittedName>
</protein>
<accession>A0A2H4VTA9</accession>
<dbReference type="InterPro" id="IPR023577">
    <property type="entry name" value="CYTH_domain"/>
</dbReference>
<gene>
    <name evidence="4" type="primary">cyaB</name>
    <name evidence="2" type="ORF">BK007_01895</name>
    <name evidence="3" type="ORF">BK009_11620</name>
    <name evidence="4" type="ORF">HG719_07730</name>
</gene>
<dbReference type="RefSeq" id="WP_100904868.1">
    <property type="nucleotide sequence ID" value="NZ_CP017766.1"/>
</dbReference>
<evidence type="ECO:0000259" key="1">
    <source>
        <dbReference type="PROSITE" id="PS51707"/>
    </source>
</evidence>